<keyword evidence="2" id="KW-0521">NADP</keyword>
<evidence type="ECO:0000256" key="1">
    <source>
        <dbReference type="ARBA" id="ARBA00006484"/>
    </source>
</evidence>
<dbReference type="InterPro" id="IPR020904">
    <property type="entry name" value="Sc_DH/Rdtase_CS"/>
</dbReference>
<dbReference type="PANTHER" id="PTHR42760">
    <property type="entry name" value="SHORT-CHAIN DEHYDROGENASES/REDUCTASES FAMILY MEMBER"/>
    <property type="match status" value="1"/>
</dbReference>
<dbReference type="STRING" id="363999.A0A439CP45"/>
<organism evidence="4 5">
    <name type="scientific">Xylaria grammica</name>
    <dbReference type="NCBI Taxonomy" id="363999"/>
    <lineage>
        <taxon>Eukaryota</taxon>
        <taxon>Fungi</taxon>
        <taxon>Dikarya</taxon>
        <taxon>Ascomycota</taxon>
        <taxon>Pezizomycotina</taxon>
        <taxon>Sordariomycetes</taxon>
        <taxon>Xylariomycetidae</taxon>
        <taxon>Xylariales</taxon>
        <taxon>Xylariaceae</taxon>
        <taxon>Xylaria</taxon>
    </lineage>
</organism>
<accession>A0A439CP45</accession>
<evidence type="ECO:0000313" key="4">
    <source>
        <dbReference type="EMBL" id="RWA03935.1"/>
    </source>
</evidence>
<dbReference type="InterPro" id="IPR002347">
    <property type="entry name" value="SDR_fam"/>
</dbReference>
<dbReference type="PRINTS" id="PR00081">
    <property type="entry name" value="GDHRDH"/>
</dbReference>
<evidence type="ECO:0000256" key="3">
    <source>
        <dbReference type="ARBA" id="ARBA00023002"/>
    </source>
</evidence>
<comment type="caution">
    <text evidence="4">The sequence shown here is derived from an EMBL/GenBank/DDBJ whole genome shotgun (WGS) entry which is preliminary data.</text>
</comment>
<comment type="similarity">
    <text evidence="1">Belongs to the short-chain dehydrogenases/reductases (SDR) family.</text>
</comment>
<reference evidence="4 5" key="1">
    <citation type="submission" date="2018-12" db="EMBL/GenBank/DDBJ databases">
        <title>Draft genome sequence of Xylaria grammica IHI A82.</title>
        <authorList>
            <person name="Buettner E."/>
            <person name="Kellner H."/>
        </authorList>
    </citation>
    <scope>NUCLEOTIDE SEQUENCE [LARGE SCALE GENOMIC DNA]</scope>
    <source>
        <strain evidence="4 5">IHI A82</strain>
    </source>
</reference>
<dbReference type="SUPFAM" id="SSF51735">
    <property type="entry name" value="NAD(P)-binding Rossmann-fold domains"/>
    <property type="match status" value="1"/>
</dbReference>
<protein>
    <submittedName>
        <fullName evidence="4">Uncharacterized protein</fullName>
    </submittedName>
</protein>
<dbReference type="PANTHER" id="PTHR42760:SF115">
    <property type="entry name" value="3-OXOACYL-[ACYL-CARRIER-PROTEIN] REDUCTASE FABG"/>
    <property type="match status" value="1"/>
</dbReference>
<dbReference type="Pfam" id="PF13561">
    <property type="entry name" value="adh_short_C2"/>
    <property type="match status" value="1"/>
</dbReference>
<dbReference type="AlphaFoldDB" id="A0A439CP45"/>
<dbReference type="GO" id="GO:0016616">
    <property type="term" value="F:oxidoreductase activity, acting on the CH-OH group of donors, NAD or NADP as acceptor"/>
    <property type="evidence" value="ECO:0007669"/>
    <property type="project" value="TreeGrafter"/>
</dbReference>
<evidence type="ECO:0000256" key="2">
    <source>
        <dbReference type="ARBA" id="ARBA00022857"/>
    </source>
</evidence>
<name>A0A439CP45_9PEZI</name>
<dbReference type="PRINTS" id="PR00080">
    <property type="entry name" value="SDRFAMILY"/>
</dbReference>
<dbReference type="PROSITE" id="PS00061">
    <property type="entry name" value="ADH_SHORT"/>
    <property type="match status" value="1"/>
</dbReference>
<evidence type="ECO:0000313" key="5">
    <source>
        <dbReference type="Proteomes" id="UP000286045"/>
    </source>
</evidence>
<dbReference type="Proteomes" id="UP000286045">
    <property type="component" value="Unassembled WGS sequence"/>
</dbReference>
<gene>
    <name evidence="4" type="ORF">EKO27_g11172</name>
</gene>
<proteinExistence type="inferred from homology"/>
<sequence length="253" mass="26871">MRKMAQFKLDGVAIVVGAAGGIGREVAFTFAEAGVKGMLLADVNAEASAEVAEQAKSLASNPAYTYLSTRVDATDVTSVDEMVDLAVKTFGRIDYCINAFGVDVAEYVPPQQTTLEDYDRVLGINTKGPFLITRAVGRVMLSQEPAQADFGRLGLRDIGRGSIVNVSSAMALVAVPAKAPYTTSKHAVTGVTKAAGIRVNQVCPTWVRTPMFEEECRRIPETPEALNKLSPIKRPIEPDEVAAACLLVGPAIG</sequence>
<dbReference type="Gene3D" id="3.40.50.720">
    <property type="entry name" value="NAD(P)-binding Rossmann-like Domain"/>
    <property type="match status" value="1"/>
</dbReference>
<dbReference type="EMBL" id="RYZI01000666">
    <property type="protein sequence ID" value="RWA03935.1"/>
    <property type="molecule type" value="Genomic_DNA"/>
</dbReference>
<dbReference type="InterPro" id="IPR036291">
    <property type="entry name" value="NAD(P)-bd_dom_sf"/>
</dbReference>
<keyword evidence="5" id="KW-1185">Reference proteome</keyword>
<keyword evidence="3" id="KW-0560">Oxidoreductase</keyword>
<dbReference type="CDD" id="cd05233">
    <property type="entry name" value="SDR_c"/>
    <property type="match status" value="1"/>
</dbReference>